<feature type="transmembrane region" description="Helical" evidence="7">
    <location>
        <begin position="147"/>
        <end position="164"/>
    </location>
</feature>
<feature type="domain" description="Major facilitator superfamily (MFS) profile" evidence="8">
    <location>
        <begin position="78"/>
        <end position="360"/>
    </location>
</feature>
<keyword evidence="5 7" id="KW-1133">Transmembrane helix</keyword>
<name>A0A0N4UP73_DRAME</name>
<evidence type="ECO:0000256" key="7">
    <source>
        <dbReference type="SAM" id="Phobius"/>
    </source>
</evidence>
<keyword evidence="3" id="KW-0813">Transport</keyword>
<accession>A0A0N4UP73</accession>
<dbReference type="Gene3D" id="1.20.1250.20">
    <property type="entry name" value="MFS general substrate transporter like domains"/>
    <property type="match status" value="1"/>
</dbReference>
<keyword evidence="4 7" id="KW-0812">Transmembrane</keyword>
<dbReference type="STRING" id="318479.A0A0N4UP73"/>
<comment type="subcellular location">
    <subcellularLocation>
        <location evidence="1">Membrane</location>
        <topology evidence="1">Multi-pass membrane protein</topology>
    </subcellularLocation>
</comment>
<gene>
    <name evidence="9" type="ORF">DME_LOCUS3359</name>
</gene>
<evidence type="ECO:0000313" key="9">
    <source>
        <dbReference type="EMBL" id="VDN53386.1"/>
    </source>
</evidence>
<evidence type="ECO:0000256" key="4">
    <source>
        <dbReference type="ARBA" id="ARBA00022692"/>
    </source>
</evidence>
<evidence type="ECO:0000313" key="11">
    <source>
        <dbReference type="Proteomes" id="UP000274756"/>
    </source>
</evidence>
<feature type="transmembrane region" description="Helical" evidence="7">
    <location>
        <begin position="234"/>
        <end position="255"/>
    </location>
</feature>
<dbReference type="AlphaFoldDB" id="A0A0N4UP73"/>
<evidence type="ECO:0000313" key="12">
    <source>
        <dbReference type="WBParaSite" id="DME_0000974301-mRNA-1"/>
    </source>
</evidence>
<feature type="transmembrane region" description="Helical" evidence="7">
    <location>
        <begin position="176"/>
        <end position="194"/>
    </location>
</feature>
<evidence type="ECO:0000313" key="10">
    <source>
        <dbReference type="Proteomes" id="UP000038040"/>
    </source>
</evidence>
<evidence type="ECO:0000256" key="3">
    <source>
        <dbReference type="ARBA" id="ARBA00022448"/>
    </source>
</evidence>
<feature type="transmembrane region" description="Helical" evidence="7">
    <location>
        <begin position="200"/>
        <end position="222"/>
    </location>
</feature>
<keyword evidence="6 7" id="KW-0472">Membrane</keyword>
<dbReference type="GO" id="GO:0022857">
    <property type="term" value="F:transmembrane transporter activity"/>
    <property type="evidence" value="ECO:0007669"/>
    <property type="project" value="InterPro"/>
</dbReference>
<feature type="transmembrane region" description="Helical" evidence="7">
    <location>
        <begin position="261"/>
        <end position="281"/>
    </location>
</feature>
<dbReference type="EMBL" id="UYYG01000126">
    <property type="protein sequence ID" value="VDN53386.1"/>
    <property type="molecule type" value="Genomic_DNA"/>
</dbReference>
<organism evidence="10 12">
    <name type="scientific">Dracunculus medinensis</name>
    <name type="common">Guinea worm</name>
    <dbReference type="NCBI Taxonomy" id="318479"/>
    <lineage>
        <taxon>Eukaryota</taxon>
        <taxon>Metazoa</taxon>
        <taxon>Ecdysozoa</taxon>
        <taxon>Nematoda</taxon>
        <taxon>Chromadorea</taxon>
        <taxon>Rhabditida</taxon>
        <taxon>Spirurina</taxon>
        <taxon>Dracunculoidea</taxon>
        <taxon>Dracunculidae</taxon>
        <taxon>Dracunculus</taxon>
    </lineage>
</organism>
<evidence type="ECO:0000256" key="5">
    <source>
        <dbReference type="ARBA" id="ARBA00022989"/>
    </source>
</evidence>
<dbReference type="WBParaSite" id="DME_0000974301-mRNA-1">
    <property type="protein sequence ID" value="DME_0000974301-mRNA-1"/>
    <property type="gene ID" value="DME_0000974301"/>
</dbReference>
<protein>
    <submittedName>
        <fullName evidence="12">MFS domain-containing protein</fullName>
    </submittedName>
</protein>
<dbReference type="GO" id="GO:0016020">
    <property type="term" value="C:membrane"/>
    <property type="evidence" value="ECO:0007669"/>
    <property type="project" value="UniProtKB-SubCell"/>
</dbReference>
<dbReference type="Proteomes" id="UP000038040">
    <property type="component" value="Unplaced"/>
</dbReference>
<dbReference type="PANTHER" id="PTHR23511">
    <property type="entry name" value="SYNAPTIC VESICLE GLYCOPROTEIN 2"/>
    <property type="match status" value="1"/>
</dbReference>
<dbReference type="Proteomes" id="UP000274756">
    <property type="component" value="Unassembled WGS sequence"/>
</dbReference>
<evidence type="ECO:0000256" key="2">
    <source>
        <dbReference type="ARBA" id="ARBA00008335"/>
    </source>
</evidence>
<dbReference type="SUPFAM" id="SSF103473">
    <property type="entry name" value="MFS general substrate transporter"/>
    <property type="match status" value="1"/>
</dbReference>
<dbReference type="InterPro" id="IPR005829">
    <property type="entry name" value="Sugar_transporter_CS"/>
</dbReference>
<sequence length="360" mass="40995">MSNANESAKSKIKLDGLSKKSTVLEDAMKLGKYSIRFCFLAEFMIFSQLSNMYYMVYAGRSIMFQLDRCQQQDKIFHILLLPGIAPKITACGHHVYDPSLDSISVCNHFYQLKENITCEPELHSEFLSVNIEFGYLCHESKIVKDSISIQMIGVILGSIVFGHISDFSGRKKVRTFHTMMICLIGITIIGALSVLSTNFIAFTIFRTLIGFFNGGQIAVLLVFMVENLPKKDRLWINILITWSPNIALLAIIAYLCTTWKVLAVVTSLLSIPAIVLLYFVYESPRWLIQQGRIDEALIILKAITRINGTNEISDQMINHVISNERQLAMKNAEKRRNFYIYHLFYTRELAIHTIVLSLSL</sequence>
<evidence type="ECO:0000256" key="6">
    <source>
        <dbReference type="ARBA" id="ARBA00023136"/>
    </source>
</evidence>
<keyword evidence="11" id="KW-1185">Reference proteome</keyword>
<dbReference type="InterPro" id="IPR036259">
    <property type="entry name" value="MFS_trans_sf"/>
</dbReference>
<reference evidence="9 11" key="2">
    <citation type="submission" date="2018-11" db="EMBL/GenBank/DDBJ databases">
        <authorList>
            <consortium name="Pathogen Informatics"/>
        </authorList>
    </citation>
    <scope>NUCLEOTIDE SEQUENCE [LARGE SCALE GENOMIC DNA]</scope>
</reference>
<proteinExistence type="inferred from homology"/>
<dbReference type="Pfam" id="PF00083">
    <property type="entry name" value="Sugar_tr"/>
    <property type="match status" value="1"/>
</dbReference>
<evidence type="ECO:0000259" key="8">
    <source>
        <dbReference type="PROSITE" id="PS50850"/>
    </source>
</evidence>
<dbReference type="PROSITE" id="PS00217">
    <property type="entry name" value="SUGAR_TRANSPORT_2"/>
    <property type="match status" value="1"/>
</dbReference>
<dbReference type="PROSITE" id="PS50850">
    <property type="entry name" value="MFS"/>
    <property type="match status" value="1"/>
</dbReference>
<dbReference type="InterPro" id="IPR020846">
    <property type="entry name" value="MFS_dom"/>
</dbReference>
<evidence type="ECO:0000256" key="1">
    <source>
        <dbReference type="ARBA" id="ARBA00004141"/>
    </source>
</evidence>
<reference evidence="12" key="1">
    <citation type="submission" date="2016-04" db="UniProtKB">
        <authorList>
            <consortium name="WormBaseParasite"/>
        </authorList>
    </citation>
    <scope>IDENTIFICATION</scope>
</reference>
<comment type="similarity">
    <text evidence="2">Belongs to the major facilitator superfamily.</text>
</comment>
<dbReference type="InterPro" id="IPR005828">
    <property type="entry name" value="MFS_sugar_transport-like"/>
</dbReference>
<dbReference type="OrthoDB" id="5296287at2759"/>